<dbReference type="KEGG" id="geo:Geob_1761"/>
<proteinExistence type="predicted"/>
<name>B9M6Q9_GEODF</name>
<dbReference type="AlphaFoldDB" id="B9M6Q9"/>
<dbReference type="EMBL" id="CP001390">
    <property type="protein sequence ID" value="ACM20119.1"/>
    <property type="molecule type" value="Genomic_DNA"/>
</dbReference>
<dbReference type="Proteomes" id="UP000007721">
    <property type="component" value="Chromosome"/>
</dbReference>
<dbReference type="STRING" id="316067.Geob_1761"/>
<accession>B9M6Q9</accession>
<dbReference type="Pfam" id="PF19891">
    <property type="entry name" value="DUF6364"/>
    <property type="match status" value="1"/>
</dbReference>
<evidence type="ECO:0000313" key="2">
    <source>
        <dbReference type="Proteomes" id="UP000007721"/>
    </source>
</evidence>
<organism evidence="1 2">
    <name type="scientific">Geotalea daltonii (strain DSM 22248 / JCM 15807 / FRC-32)</name>
    <name type="common">Geobacter daltonii</name>
    <dbReference type="NCBI Taxonomy" id="316067"/>
    <lineage>
        <taxon>Bacteria</taxon>
        <taxon>Pseudomonadati</taxon>
        <taxon>Thermodesulfobacteriota</taxon>
        <taxon>Desulfuromonadia</taxon>
        <taxon>Geobacterales</taxon>
        <taxon>Geobacteraceae</taxon>
        <taxon>Geotalea</taxon>
    </lineage>
</organism>
<protein>
    <submittedName>
        <fullName evidence="1">Antitoxin, putative</fullName>
    </submittedName>
</protein>
<evidence type="ECO:0000313" key="1">
    <source>
        <dbReference type="EMBL" id="ACM20119.1"/>
    </source>
</evidence>
<keyword evidence="2" id="KW-1185">Reference proteome</keyword>
<gene>
    <name evidence="1" type="ordered locus">Geob_1761</name>
</gene>
<dbReference type="eggNOG" id="ENOG5032Y1X">
    <property type="taxonomic scope" value="Bacteria"/>
</dbReference>
<dbReference type="RefSeq" id="WP_012646848.1">
    <property type="nucleotide sequence ID" value="NC_011979.1"/>
</dbReference>
<sequence length="81" mass="9538">MNAKLTLSLEKDVIEQAKEFSRKQHKSLSKLVENYLQQITRSVPHEEHITPLVAELSGLIKPDRVKRRKDEYAAYLTEKYR</sequence>
<reference evidence="1 2" key="1">
    <citation type="submission" date="2009-01" db="EMBL/GenBank/DDBJ databases">
        <title>Complete sequence of Geobacter sp. FRC-32.</title>
        <authorList>
            <consortium name="US DOE Joint Genome Institute"/>
            <person name="Lucas S."/>
            <person name="Copeland A."/>
            <person name="Lapidus A."/>
            <person name="Glavina del Rio T."/>
            <person name="Dalin E."/>
            <person name="Tice H."/>
            <person name="Bruce D."/>
            <person name="Goodwin L."/>
            <person name="Pitluck S."/>
            <person name="Saunders E."/>
            <person name="Brettin T."/>
            <person name="Detter J.C."/>
            <person name="Han C."/>
            <person name="Larimer F."/>
            <person name="Land M."/>
            <person name="Hauser L."/>
            <person name="Kyrpides N."/>
            <person name="Ovchinnikova G."/>
            <person name="Kostka J."/>
            <person name="Richardson P."/>
        </authorList>
    </citation>
    <scope>NUCLEOTIDE SEQUENCE [LARGE SCALE GENOMIC DNA]</scope>
    <source>
        <strain evidence="2">DSM 22248 / JCM 15807 / FRC-32</strain>
    </source>
</reference>
<dbReference type="OrthoDB" id="6198066at2"/>
<dbReference type="InterPro" id="IPR045944">
    <property type="entry name" value="DUF6364"/>
</dbReference>
<dbReference type="HOGENOM" id="CLU_168243_2_0_7"/>